<comment type="caution">
    <text evidence="1">The sequence shown here is derived from an EMBL/GenBank/DDBJ whole genome shotgun (WGS) entry which is preliminary data.</text>
</comment>
<reference evidence="1 2" key="1">
    <citation type="journal article" date="2018" name="Sci. Rep.">
        <title>Genomic signatures of local adaptation to the degree of environmental predictability in rotifers.</title>
        <authorList>
            <person name="Franch-Gras L."/>
            <person name="Hahn C."/>
            <person name="Garcia-Roger E.M."/>
            <person name="Carmona M.J."/>
            <person name="Serra M."/>
            <person name="Gomez A."/>
        </authorList>
    </citation>
    <scope>NUCLEOTIDE SEQUENCE [LARGE SCALE GENOMIC DNA]</scope>
    <source>
        <strain evidence="1">HYR1</strain>
    </source>
</reference>
<gene>
    <name evidence="1" type="ORF">BpHYR1_022760</name>
</gene>
<protein>
    <submittedName>
        <fullName evidence="1">Uncharacterized protein</fullName>
    </submittedName>
</protein>
<dbReference type="Proteomes" id="UP000276133">
    <property type="component" value="Unassembled WGS sequence"/>
</dbReference>
<dbReference type="EMBL" id="REGN01012573">
    <property type="protein sequence ID" value="RMZ95129.1"/>
    <property type="molecule type" value="Genomic_DNA"/>
</dbReference>
<sequence>MNFCPATTTRHIQLQGFPPNILLFGYARTSGLPIIDSNYDDRQKCHQLAQQQHKRYAEQMKQQFDMRMKARECPIQVGDIVLCRQKTSNKSDSAWDPH</sequence>
<dbReference type="AlphaFoldDB" id="A0A3M7P825"/>
<organism evidence="1 2">
    <name type="scientific">Brachionus plicatilis</name>
    <name type="common">Marine rotifer</name>
    <name type="synonym">Brachionus muelleri</name>
    <dbReference type="NCBI Taxonomy" id="10195"/>
    <lineage>
        <taxon>Eukaryota</taxon>
        <taxon>Metazoa</taxon>
        <taxon>Spiralia</taxon>
        <taxon>Gnathifera</taxon>
        <taxon>Rotifera</taxon>
        <taxon>Eurotatoria</taxon>
        <taxon>Monogononta</taxon>
        <taxon>Pseudotrocha</taxon>
        <taxon>Ploima</taxon>
        <taxon>Brachionidae</taxon>
        <taxon>Brachionus</taxon>
    </lineage>
</organism>
<name>A0A3M7P825_BRAPC</name>
<accession>A0A3M7P825</accession>
<proteinExistence type="predicted"/>
<evidence type="ECO:0000313" key="1">
    <source>
        <dbReference type="EMBL" id="RMZ95129.1"/>
    </source>
</evidence>
<keyword evidence="2" id="KW-1185">Reference proteome</keyword>
<evidence type="ECO:0000313" key="2">
    <source>
        <dbReference type="Proteomes" id="UP000276133"/>
    </source>
</evidence>